<evidence type="ECO:0000256" key="18">
    <source>
        <dbReference type="ARBA" id="ARBA00082489"/>
    </source>
</evidence>
<dbReference type="KEGG" id="cel:CELE_M7.13"/>
<dbReference type="FunFam" id="1.20.1070.10:FF:000128">
    <property type="entry name" value="Seven TM Receptor"/>
    <property type="match status" value="1"/>
</dbReference>
<dbReference type="GO" id="GO:0006935">
    <property type="term" value="P:chemotaxis"/>
    <property type="evidence" value="ECO:0007669"/>
    <property type="project" value="UniProtKB-KW"/>
</dbReference>
<keyword evidence="7 19" id="KW-1133">Transmembrane helix</keyword>
<evidence type="ECO:0000256" key="16">
    <source>
        <dbReference type="ARBA" id="ARBA00067967"/>
    </source>
</evidence>
<keyword evidence="11" id="KW-0325">Glycoprotein</keyword>
<keyword evidence="4" id="KW-0716">Sensory transduction</keyword>
<dbReference type="UCSC" id="M7.13">
    <property type="organism name" value="c. elegans"/>
</dbReference>
<dbReference type="PhylomeDB" id="O17973"/>
<organism evidence="20 21">
    <name type="scientific">Caenorhabditis elegans</name>
    <dbReference type="NCBI Taxonomy" id="6239"/>
    <lineage>
        <taxon>Eukaryota</taxon>
        <taxon>Metazoa</taxon>
        <taxon>Ecdysozoa</taxon>
        <taxon>Nematoda</taxon>
        <taxon>Chromadorea</taxon>
        <taxon>Rhabditida</taxon>
        <taxon>Rhabditina</taxon>
        <taxon>Rhabditomorpha</taxon>
        <taxon>Rhabditoidea</taxon>
        <taxon>Rhabditidae</taxon>
        <taxon>Peloderinae</taxon>
        <taxon>Caenorhabditis</taxon>
    </lineage>
</organism>
<dbReference type="PaxDb" id="6239-M7.13"/>
<comment type="subunit">
    <text evidence="15">Interacts with odr-4.</text>
</comment>
<keyword evidence="6" id="KW-0552">Olfaction</keyword>
<keyword evidence="5 19" id="KW-0812">Transmembrane</keyword>
<comment type="function">
    <text evidence="13">An odorant receptor which affects chemotaxis to the volatile odorant diacetyl. Specifies AWA neuronal cell fate via the odr-7 pathway.</text>
</comment>
<dbReference type="RefSeq" id="NP_502071.2">
    <property type="nucleotide sequence ID" value="NM_069670.2"/>
</dbReference>
<evidence type="ECO:0000256" key="7">
    <source>
        <dbReference type="ARBA" id="ARBA00022989"/>
    </source>
</evidence>
<evidence type="ECO:0000256" key="10">
    <source>
        <dbReference type="ARBA" id="ARBA00023170"/>
    </source>
</evidence>
<evidence type="ECO:0000256" key="13">
    <source>
        <dbReference type="ARBA" id="ARBA00054965"/>
    </source>
</evidence>
<feature type="transmembrane region" description="Helical" evidence="19">
    <location>
        <begin position="92"/>
        <end position="117"/>
    </location>
</feature>
<dbReference type="OrthoDB" id="5784637at2759"/>
<keyword evidence="2" id="KW-1003">Cell membrane</keyword>
<dbReference type="GO" id="GO:0060170">
    <property type="term" value="C:ciliary membrane"/>
    <property type="evidence" value="ECO:0007669"/>
    <property type="project" value="UniProtKB-SubCell"/>
</dbReference>
<evidence type="ECO:0000256" key="19">
    <source>
        <dbReference type="SAM" id="Phobius"/>
    </source>
</evidence>
<evidence type="ECO:0000256" key="6">
    <source>
        <dbReference type="ARBA" id="ARBA00022725"/>
    </source>
</evidence>
<dbReference type="SUPFAM" id="SSF81321">
    <property type="entry name" value="Family A G protein-coupled receptor-like"/>
    <property type="match status" value="1"/>
</dbReference>
<dbReference type="CTD" id="187459"/>
<evidence type="ECO:0000256" key="17">
    <source>
        <dbReference type="ARBA" id="ARBA00078653"/>
    </source>
</evidence>
<dbReference type="GO" id="GO:0038022">
    <property type="term" value="F:G protein-coupled olfactory receptor activity"/>
    <property type="evidence" value="ECO:0000250"/>
    <property type="project" value="WormBase"/>
</dbReference>
<evidence type="ECO:0000256" key="8">
    <source>
        <dbReference type="ARBA" id="ARBA00023069"/>
    </source>
</evidence>
<evidence type="ECO:0000313" key="20">
    <source>
        <dbReference type="EMBL" id="CAA92751.3"/>
    </source>
</evidence>
<dbReference type="AGR" id="WB:WBGene00006071"/>
<dbReference type="FunCoup" id="O17973">
    <property type="interactions" value="66"/>
</dbReference>
<keyword evidence="10 20" id="KW-0675">Receptor</keyword>
<dbReference type="GO" id="GO:0007186">
    <property type="term" value="P:G protein-coupled receptor signaling pathway"/>
    <property type="evidence" value="ECO:0000250"/>
    <property type="project" value="WormBase"/>
</dbReference>
<evidence type="ECO:0000256" key="12">
    <source>
        <dbReference type="ARBA" id="ARBA00023273"/>
    </source>
</evidence>
<keyword evidence="21" id="KW-1185">Reference proteome</keyword>
<dbReference type="Pfam" id="PF10326">
    <property type="entry name" value="7TM_GPCR_Str"/>
    <property type="match status" value="1"/>
</dbReference>
<dbReference type="STRING" id="6239.M7.13.1"/>
<evidence type="ECO:0000256" key="11">
    <source>
        <dbReference type="ARBA" id="ARBA00023180"/>
    </source>
</evidence>
<dbReference type="PANTHER" id="PTHR22943:SF52">
    <property type="entry name" value="SEVEN TM RECEPTOR"/>
    <property type="match status" value="1"/>
</dbReference>
<dbReference type="Proteomes" id="UP000001940">
    <property type="component" value="Chromosome IV"/>
</dbReference>
<evidence type="ECO:0000313" key="21">
    <source>
        <dbReference type="Proteomes" id="UP000001940"/>
    </source>
</evidence>
<dbReference type="eggNOG" id="ENOG502TJHD">
    <property type="taxonomic scope" value="Eukaryota"/>
</dbReference>
<dbReference type="PANTHER" id="PTHR22943">
    <property type="entry name" value="7-TRANSMEMBRANE DOMAIN RECEPTOR C.ELEGANS"/>
    <property type="match status" value="1"/>
</dbReference>
<keyword evidence="9 19" id="KW-0472">Membrane</keyword>
<evidence type="ECO:0000313" key="22">
    <source>
        <dbReference type="WormBase" id="M7.13"/>
    </source>
</evidence>
<sequence length="352" mass="39956">MTSSGIQRWEEIQHGLQHISEAISVIVNSFLVFLIINKSPKKLGSYKYLMIYISDFEILYSFVDFVVAPFFYSYGPALLVIVNLEESLFNKPIAFVLLCSYSGFFGTSMAIFGIHFIYRYLVATGSLLLATFSTWKIVLWLSFPIFYGVVWGAGSYFLCAPSEYTTEFVRENILNNFNLQMEDIAYFGLNFYGTDNNGKQFIVYEQVVGIVVNSFIITSSLSTAVYFGVKTYYKINELTNKVSLRTSNLQSQLLYSLVVQTMIPVILMHIPVTIIYTFAFMGHGMGTICGIASITISMYPALDPLPTIFIIKNYRNYVLNMFSCCSAKYESENNTASREAAVMRQNPNLRKI</sequence>
<evidence type="ECO:0000256" key="5">
    <source>
        <dbReference type="ARBA" id="ARBA00022692"/>
    </source>
</evidence>
<accession>O17973</accession>
<gene>
    <name evidence="20 22" type="primary">str-3</name>
    <name evidence="20" type="ORF">CELE_M7.13</name>
    <name evidence="22" type="ORF">M7.13</name>
</gene>
<evidence type="ECO:0000256" key="3">
    <source>
        <dbReference type="ARBA" id="ARBA00022500"/>
    </source>
</evidence>
<dbReference type="GeneID" id="187459"/>
<feature type="transmembrane region" description="Helical" evidence="19">
    <location>
        <begin position="18"/>
        <end position="36"/>
    </location>
</feature>
<dbReference type="EMBL" id="BX284604">
    <property type="protein sequence ID" value="CAA92751.3"/>
    <property type="molecule type" value="Genomic_DNA"/>
</dbReference>
<feature type="transmembrane region" description="Helical" evidence="19">
    <location>
        <begin position="253"/>
        <end position="278"/>
    </location>
</feature>
<evidence type="ECO:0000256" key="1">
    <source>
        <dbReference type="ARBA" id="ARBA00004272"/>
    </source>
</evidence>
<dbReference type="GO" id="GO:0005886">
    <property type="term" value="C:plasma membrane"/>
    <property type="evidence" value="ECO:0000250"/>
    <property type="project" value="WormBase"/>
</dbReference>
<evidence type="ECO:0000256" key="4">
    <source>
        <dbReference type="ARBA" id="ARBA00022606"/>
    </source>
</evidence>
<feature type="transmembrane region" description="Helical" evidence="19">
    <location>
        <begin position="207"/>
        <end position="233"/>
    </location>
</feature>
<dbReference type="InParanoid" id="O17973"/>
<dbReference type="SMR" id="O17973"/>
<proteinExistence type="inferred from homology"/>
<feature type="transmembrane region" description="Helical" evidence="19">
    <location>
        <begin position="137"/>
        <end position="158"/>
    </location>
</feature>
<keyword evidence="3" id="KW-0145">Chemotaxis</keyword>
<evidence type="ECO:0000256" key="9">
    <source>
        <dbReference type="ARBA" id="ARBA00023136"/>
    </source>
</evidence>
<evidence type="ECO:0000256" key="15">
    <source>
        <dbReference type="ARBA" id="ARBA00064300"/>
    </source>
</evidence>
<evidence type="ECO:0000256" key="2">
    <source>
        <dbReference type="ARBA" id="ARBA00022475"/>
    </source>
</evidence>
<comment type="similarity">
    <text evidence="14">Belongs to the nematode receptor-like protein str family.</text>
</comment>
<reference evidence="20 21" key="1">
    <citation type="journal article" date="1998" name="Science">
        <title>Genome sequence of the nematode C. elegans: a platform for investigating biology.</title>
        <authorList>
            <consortium name="The C. elegans sequencing consortium"/>
            <person name="Sulson J.E."/>
            <person name="Waterston R."/>
        </authorList>
    </citation>
    <scope>NUCLEOTIDE SEQUENCE [LARGE SCALE GENOMIC DNA]</scope>
    <source>
        <strain evidence="20 21">Bristol N2</strain>
    </source>
</reference>
<feature type="transmembrane region" description="Helical" evidence="19">
    <location>
        <begin position="48"/>
        <end position="72"/>
    </location>
</feature>
<dbReference type="WormBase" id="M7.13">
    <property type="protein sequence ID" value="CE44277"/>
    <property type="gene ID" value="WBGene00006071"/>
    <property type="gene designation" value="str-3"/>
</dbReference>
<dbReference type="OMA" id="MGTICGI"/>
<protein>
    <recommendedName>
        <fullName evidence="16">Serpentine receptor class r-10</fullName>
    </recommendedName>
    <alternativeName>
        <fullName evidence="17">Odorant response abnormal protein 10</fullName>
    </alternativeName>
    <alternativeName>
        <fullName evidence="18">Olfactory receptor 10</fullName>
    </alternativeName>
</protein>
<dbReference type="AlphaFoldDB" id="O17973"/>
<keyword evidence="8" id="KW-0969">Cilium</keyword>
<keyword evidence="12" id="KW-0966">Cell projection</keyword>
<comment type="subcellular location">
    <subcellularLocation>
        <location evidence="1">Cell projection</location>
        <location evidence="1">Cilium membrane</location>
        <topology evidence="1">Multi-pass membrane protein</topology>
    </subcellularLocation>
</comment>
<dbReference type="HOGENOM" id="CLU_036335_2_0_1"/>
<dbReference type="InterPro" id="IPR019428">
    <property type="entry name" value="7TM_GPCR_serpentine_rcpt_Str"/>
</dbReference>
<name>O17973_CAEEL</name>
<feature type="transmembrane region" description="Helical" evidence="19">
    <location>
        <begin position="284"/>
        <end position="302"/>
    </location>
</feature>
<evidence type="ECO:0000256" key="14">
    <source>
        <dbReference type="ARBA" id="ARBA00061678"/>
    </source>
</evidence>
<dbReference type="GO" id="GO:0042048">
    <property type="term" value="P:olfactory behavior"/>
    <property type="evidence" value="ECO:0000318"/>
    <property type="project" value="GO_Central"/>
</dbReference>